<accession>A0A1I8ETY7</accession>
<keyword evidence="8" id="KW-0804">Transcription</keyword>
<feature type="region of interest" description="Disordered" evidence="14">
    <location>
        <begin position="177"/>
        <end position="217"/>
    </location>
</feature>
<dbReference type="GO" id="GO:1990837">
    <property type="term" value="F:sequence-specific double-stranded DNA binding"/>
    <property type="evidence" value="ECO:0007669"/>
    <property type="project" value="TreeGrafter"/>
</dbReference>
<feature type="region of interest" description="Disordered" evidence="14">
    <location>
        <begin position="270"/>
        <end position="303"/>
    </location>
</feature>
<keyword evidence="9 12" id="KW-0539">Nucleus</keyword>
<dbReference type="PANTHER" id="PTHR46799">
    <property type="entry name" value="HOMEOBOX PROTEIN UNC-4 HOMOLOG"/>
    <property type="match status" value="1"/>
</dbReference>
<evidence type="ECO:0000256" key="7">
    <source>
        <dbReference type="ARBA" id="ARBA00023155"/>
    </source>
</evidence>
<feature type="region of interest" description="Disordered" evidence="14">
    <location>
        <begin position="48"/>
        <end position="92"/>
    </location>
</feature>
<evidence type="ECO:0000256" key="12">
    <source>
        <dbReference type="PROSITE-ProRule" id="PRU00108"/>
    </source>
</evidence>
<evidence type="ECO:0000256" key="1">
    <source>
        <dbReference type="ARBA" id="ARBA00004123"/>
    </source>
</evidence>
<comment type="similarity">
    <text evidence="10">Belongs to the paired homeobox family. Unc-4 subfamily.</text>
</comment>
<proteinExistence type="inferred from homology"/>
<dbReference type="Pfam" id="PF00046">
    <property type="entry name" value="Homeodomain"/>
    <property type="match status" value="1"/>
</dbReference>
<protein>
    <recommendedName>
        <fullName evidence="11">Homeobox protein unc-4</fullName>
    </recommendedName>
</protein>
<dbReference type="AlphaFoldDB" id="A0A1I8ETY7"/>
<feature type="domain" description="Homeobox" evidence="15">
    <location>
        <begin position="116"/>
        <end position="176"/>
    </location>
</feature>
<keyword evidence="4" id="KW-0524">Neurogenesis</keyword>
<keyword evidence="7 12" id="KW-0371">Homeobox</keyword>
<dbReference type="FunFam" id="1.10.10.60:FF:000057">
    <property type="entry name" value="Short stature homeobox 2"/>
    <property type="match status" value="1"/>
</dbReference>
<keyword evidence="5" id="KW-0805">Transcription regulation</keyword>
<name>A0A1I8ETY7_WUCBA</name>
<comment type="subcellular location">
    <subcellularLocation>
        <location evidence="1 12 13">Nucleus</location>
    </subcellularLocation>
</comment>
<dbReference type="GO" id="GO:0005634">
    <property type="term" value="C:nucleus"/>
    <property type="evidence" value="ECO:0007669"/>
    <property type="project" value="UniProtKB-SubCell"/>
</dbReference>
<dbReference type="GO" id="GO:0030154">
    <property type="term" value="P:cell differentiation"/>
    <property type="evidence" value="ECO:0007669"/>
    <property type="project" value="UniProtKB-KW"/>
</dbReference>
<dbReference type="STRING" id="6293.A0A1I8ETY7"/>
<dbReference type="Gene3D" id="1.10.10.60">
    <property type="entry name" value="Homeodomain-like"/>
    <property type="match status" value="1"/>
</dbReference>
<organism evidence="16">
    <name type="scientific">Wuchereria bancrofti</name>
    <dbReference type="NCBI Taxonomy" id="6293"/>
    <lineage>
        <taxon>Eukaryota</taxon>
        <taxon>Metazoa</taxon>
        <taxon>Ecdysozoa</taxon>
        <taxon>Nematoda</taxon>
        <taxon>Chromadorea</taxon>
        <taxon>Rhabditida</taxon>
        <taxon>Spirurina</taxon>
        <taxon>Spiruromorpha</taxon>
        <taxon>Filarioidea</taxon>
        <taxon>Onchocercidae</taxon>
        <taxon>Wuchereria</taxon>
    </lineage>
</organism>
<evidence type="ECO:0000256" key="3">
    <source>
        <dbReference type="ARBA" id="ARBA00022782"/>
    </source>
</evidence>
<evidence type="ECO:0000256" key="14">
    <source>
        <dbReference type="SAM" id="MobiDB-lite"/>
    </source>
</evidence>
<keyword evidence="3" id="KW-0221">Differentiation</keyword>
<sequence>MIKLIIHPAFTKSSTEKFPMFTTIGMQQFWKECWKMQQQLVKGIDLSTAQQPTSSNESEIASSRSTTPDITINGDHSVMDQDANETSSQHSQQLHFSALMGADCKDSRRGNDKLECKRRRTRTNFTGWQLEELENAFEASHYPDVFMREALALRLDLLESRVQVWFQNRRAKWRKKEQLRKGAQHASNLIRDTDGNMKSGTTSETKENEAKNNENITLPKNTFSIDSLLAASRVPRGRRPNAKYPRVQACKSMSPFMLPLFPITQPAGITIRETTPPSLPPSPQPSLSLSSDEIIAKQTYTHQ</sequence>
<dbReference type="PANTHER" id="PTHR46799:SF1">
    <property type="entry name" value="HOMEOBOX PROTEIN UNC-4 HOMOLOG"/>
    <property type="match status" value="1"/>
</dbReference>
<evidence type="ECO:0000256" key="4">
    <source>
        <dbReference type="ARBA" id="ARBA00022902"/>
    </source>
</evidence>
<dbReference type="InterPro" id="IPR017970">
    <property type="entry name" value="Homeobox_CS"/>
</dbReference>
<dbReference type="WBParaSite" id="maker-PairedContig_5153-snap-gene-0.1-mRNA-1">
    <property type="protein sequence ID" value="maker-PairedContig_5153-snap-gene-0.1-mRNA-1"/>
    <property type="gene ID" value="maker-PairedContig_5153-snap-gene-0.1"/>
</dbReference>
<evidence type="ECO:0000313" key="16">
    <source>
        <dbReference type="WBParaSite" id="maker-PairedContig_5153-snap-gene-0.1-mRNA-1"/>
    </source>
</evidence>
<evidence type="ECO:0000256" key="10">
    <source>
        <dbReference type="ARBA" id="ARBA00038351"/>
    </source>
</evidence>
<dbReference type="InterPro" id="IPR009057">
    <property type="entry name" value="Homeodomain-like_sf"/>
</dbReference>
<dbReference type="CDD" id="cd00086">
    <property type="entry name" value="homeodomain"/>
    <property type="match status" value="1"/>
</dbReference>
<evidence type="ECO:0000256" key="8">
    <source>
        <dbReference type="ARBA" id="ARBA00023163"/>
    </source>
</evidence>
<evidence type="ECO:0000256" key="11">
    <source>
        <dbReference type="ARBA" id="ARBA00069290"/>
    </source>
</evidence>
<evidence type="ECO:0000256" key="13">
    <source>
        <dbReference type="RuleBase" id="RU000682"/>
    </source>
</evidence>
<evidence type="ECO:0000256" key="6">
    <source>
        <dbReference type="ARBA" id="ARBA00023125"/>
    </source>
</evidence>
<evidence type="ECO:0000256" key="2">
    <source>
        <dbReference type="ARBA" id="ARBA00022473"/>
    </source>
</evidence>
<evidence type="ECO:0000256" key="5">
    <source>
        <dbReference type="ARBA" id="ARBA00023015"/>
    </source>
</evidence>
<feature type="compositionally biased region" description="Low complexity" evidence="14">
    <location>
        <begin position="54"/>
        <end position="65"/>
    </location>
</feature>
<dbReference type="GO" id="GO:0000981">
    <property type="term" value="F:DNA-binding transcription factor activity, RNA polymerase II-specific"/>
    <property type="evidence" value="ECO:0007669"/>
    <property type="project" value="InterPro"/>
</dbReference>
<dbReference type="GO" id="GO:0007399">
    <property type="term" value="P:nervous system development"/>
    <property type="evidence" value="ECO:0007669"/>
    <property type="project" value="UniProtKB-KW"/>
</dbReference>
<dbReference type="SMART" id="SM00389">
    <property type="entry name" value="HOX"/>
    <property type="match status" value="1"/>
</dbReference>
<dbReference type="PROSITE" id="PS50071">
    <property type="entry name" value="HOMEOBOX_2"/>
    <property type="match status" value="1"/>
</dbReference>
<evidence type="ECO:0000256" key="9">
    <source>
        <dbReference type="ARBA" id="ARBA00023242"/>
    </source>
</evidence>
<keyword evidence="2" id="KW-0217">Developmental protein</keyword>
<keyword evidence="6 12" id="KW-0238">DNA-binding</keyword>
<feature type="DNA-binding region" description="Homeobox" evidence="12">
    <location>
        <begin position="118"/>
        <end position="177"/>
    </location>
</feature>
<dbReference type="PROSITE" id="PS00027">
    <property type="entry name" value="HOMEOBOX_1"/>
    <property type="match status" value="1"/>
</dbReference>
<evidence type="ECO:0000259" key="15">
    <source>
        <dbReference type="PROSITE" id="PS50071"/>
    </source>
</evidence>
<dbReference type="SUPFAM" id="SSF46689">
    <property type="entry name" value="Homeodomain-like"/>
    <property type="match status" value="1"/>
</dbReference>
<dbReference type="InterPro" id="IPR001356">
    <property type="entry name" value="HD"/>
</dbReference>
<reference evidence="16" key="1">
    <citation type="submission" date="2016-11" db="UniProtKB">
        <authorList>
            <consortium name="WormBaseParasite"/>
        </authorList>
    </citation>
    <scope>IDENTIFICATION</scope>
    <source>
        <strain evidence="16">pt0022</strain>
    </source>
</reference>